<dbReference type="AlphaFoldDB" id="A0A0E9TSU8"/>
<evidence type="ECO:0000313" key="1">
    <source>
        <dbReference type="EMBL" id="JAH56749.1"/>
    </source>
</evidence>
<accession>A0A0E9TSU8</accession>
<proteinExistence type="predicted"/>
<name>A0A0E9TSU8_ANGAN</name>
<reference evidence="1" key="2">
    <citation type="journal article" date="2015" name="Fish Shellfish Immunol.">
        <title>Early steps in the European eel (Anguilla anguilla)-Vibrio vulnificus interaction in the gills: Role of the RtxA13 toxin.</title>
        <authorList>
            <person name="Callol A."/>
            <person name="Pajuelo D."/>
            <person name="Ebbesson L."/>
            <person name="Teles M."/>
            <person name="MacKenzie S."/>
            <person name="Amaro C."/>
        </authorList>
    </citation>
    <scope>NUCLEOTIDE SEQUENCE</scope>
</reference>
<sequence>MSTNSVMPISIKCLSVQTGPLGLAVVYGLLFKPFEHSHVTK</sequence>
<reference evidence="1" key="1">
    <citation type="submission" date="2014-11" db="EMBL/GenBank/DDBJ databases">
        <authorList>
            <person name="Amaro Gonzalez C."/>
        </authorList>
    </citation>
    <scope>NUCLEOTIDE SEQUENCE</scope>
</reference>
<organism evidence="1">
    <name type="scientific">Anguilla anguilla</name>
    <name type="common">European freshwater eel</name>
    <name type="synonym">Muraena anguilla</name>
    <dbReference type="NCBI Taxonomy" id="7936"/>
    <lineage>
        <taxon>Eukaryota</taxon>
        <taxon>Metazoa</taxon>
        <taxon>Chordata</taxon>
        <taxon>Craniata</taxon>
        <taxon>Vertebrata</taxon>
        <taxon>Euteleostomi</taxon>
        <taxon>Actinopterygii</taxon>
        <taxon>Neopterygii</taxon>
        <taxon>Teleostei</taxon>
        <taxon>Anguilliformes</taxon>
        <taxon>Anguillidae</taxon>
        <taxon>Anguilla</taxon>
    </lineage>
</organism>
<protein>
    <submittedName>
        <fullName evidence="1">Uncharacterized protein</fullName>
    </submittedName>
</protein>
<dbReference type="EMBL" id="GBXM01051828">
    <property type="protein sequence ID" value="JAH56749.1"/>
    <property type="molecule type" value="Transcribed_RNA"/>
</dbReference>